<feature type="domain" description="N-acetyltransferase" evidence="1">
    <location>
        <begin position="4"/>
        <end position="191"/>
    </location>
</feature>
<dbReference type="Pfam" id="PF00583">
    <property type="entry name" value="Acetyltransf_1"/>
    <property type="match status" value="1"/>
</dbReference>
<dbReference type="SUPFAM" id="SSF55729">
    <property type="entry name" value="Acyl-CoA N-acyltransferases (Nat)"/>
    <property type="match status" value="1"/>
</dbReference>
<evidence type="ECO:0000313" key="2">
    <source>
        <dbReference type="EMBL" id="SFF18974.1"/>
    </source>
</evidence>
<keyword evidence="3" id="KW-1185">Reference proteome</keyword>
<dbReference type="InterPro" id="IPR016181">
    <property type="entry name" value="Acyl_CoA_acyltransferase"/>
</dbReference>
<keyword evidence="2" id="KW-0808">Transferase</keyword>
<protein>
    <submittedName>
        <fullName evidence="2">Acetyltransferase (GNAT) family protein</fullName>
    </submittedName>
</protein>
<dbReference type="EMBL" id="FOMT01000006">
    <property type="protein sequence ID" value="SFF18974.1"/>
    <property type="molecule type" value="Genomic_DNA"/>
</dbReference>
<dbReference type="OrthoDB" id="87541at2"/>
<organism evidence="2 3">
    <name type="scientific">Paenibacillus catalpae</name>
    <dbReference type="NCBI Taxonomy" id="1045775"/>
    <lineage>
        <taxon>Bacteria</taxon>
        <taxon>Bacillati</taxon>
        <taxon>Bacillota</taxon>
        <taxon>Bacilli</taxon>
        <taxon>Bacillales</taxon>
        <taxon>Paenibacillaceae</taxon>
        <taxon>Paenibacillus</taxon>
    </lineage>
</organism>
<dbReference type="AlphaFoldDB" id="A0A1I2GM07"/>
<dbReference type="Gene3D" id="3.40.630.30">
    <property type="match status" value="1"/>
</dbReference>
<evidence type="ECO:0000313" key="3">
    <source>
        <dbReference type="Proteomes" id="UP000198855"/>
    </source>
</evidence>
<dbReference type="RefSeq" id="WP_091189570.1">
    <property type="nucleotide sequence ID" value="NZ_FOMT01000006.1"/>
</dbReference>
<dbReference type="CDD" id="cd04301">
    <property type="entry name" value="NAT_SF"/>
    <property type="match status" value="1"/>
</dbReference>
<dbReference type="PROSITE" id="PS51186">
    <property type="entry name" value="GNAT"/>
    <property type="match status" value="1"/>
</dbReference>
<proteinExistence type="predicted"/>
<reference evidence="3" key="1">
    <citation type="submission" date="2016-10" db="EMBL/GenBank/DDBJ databases">
        <authorList>
            <person name="Varghese N."/>
            <person name="Submissions S."/>
        </authorList>
    </citation>
    <scope>NUCLEOTIDE SEQUENCE [LARGE SCALE GENOMIC DNA]</scope>
    <source>
        <strain evidence="3">CGMCC 1.10784</strain>
    </source>
</reference>
<dbReference type="STRING" id="1045775.SAMN05216378_5369"/>
<dbReference type="InterPro" id="IPR000182">
    <property type="entry name" value="GNAT_dom"/>
</dbReference>
<accession>A0A1I2GM07</accession>
<dbReference type="Proteomes" id="UP000198855">
    <property type="component" value="Unassembled WGS sequence"/>
</dbReference>
<evidence type="ECO:0000259" key="1">
    <source>
        <dbReference type="PROSITE" id="PS51186"/>
    </source>
</evidence>
<sequence length="191" mass="21903">MTNITIEVVTDGNIEPCRELCDELMAFQQSRAVMAPEVFDRMNFNTRMRRSYDSALHKHVLIVRDGGVPVGYAFSTIDDVEQGEDKLPAWAPNQDPAVSKGFYPDWVMLPKRIGFLSNLYLRDGYRSMGLGSKLFAMSMEWLESFPEVELLFIYVSNGNEDALDFYLKHGFTYSHEVFGGFIKAVYKKLDR</sequence>
<dbReference type="GO" id="GO:0016747">
    <property type="term" value="F:acyltransferase activity, transferring groups other than amino-acyl groups"/>
    <property type="evidence" value="ECO:0007669"/>
    <property type="project" value="InterPro"/>
</dbReference>
<gene>
    <name evidence="2" type="ORF">SAMN05216378_5369</name>
</gene>
<name>A0A1I2GM07_9BACL</name>